<proteinExistence type="predicted"/>
<keyword evidence="1" id="KW-0732">Signal</keyword>
<name>A0A553P8C0_TIGCA</name>
<dbReference type="EMBL" id="VCGU01000007">
    <property type="protein sequence ID" value="TRY73932.1"/>
    <property type="molecule type" value="Genomic_DNA"/>
</dbReference>
<reference evidence="2 3" key="1">
    <citation type="journal article" date="2018" name="Nat. Ecol. Evol.">
        <title>Genomic signatures of mitonuclear coevolution across populations of Tigriopus californicus.</title>
        <authorList>
            <person name="Barreto F.S."/>
            <person name="Watson E.T."/>
            <person name="Lima T.G."/>
            <person name="Willett C.S."/>
            <person name="Edmands S."/>
            <person name="Li W."/>
            <person name="Burton R.S."/>
        </authorList>
    </citation>
    <scope>NUCLEOTIDE SEQUENCE [LARGE SCALE GENOMIC DNA]</scope>
    <source>
        <strain evidence="2 3">San Diego</strain>
    </source>
</reference>
<feature type="non-terminal residue" evidence="2">
    <location>
        <position position="152"/>
    </location>
</feature>
<evidence type="ECO:0000313" key="3">
    <source>
        <dbReference type="Proteomes" id="UP000318571"/>
    </source>
</evidence>
<evidence type="ECO:0000256" key="1">
    <source>
        <dbReference type="SAM" id="SignalP"/>
    </source>
</evidence>
<sequence length="152" mass="17348">MSWWCVSVFWILIGFHSVQGCMETHVRCLKSYQWKYRTHRTFHHIETAESCQAACSKYGSRVNYFTFDVSIHACMCIANCLIDRGPKAENDVTGTVSDADPSDLCEVEASPELSSYLVAGAEKSGRMDYIDLPNHRMVNCSLRNLKRKQEII</sequence>
<evidence type="ECO:0000313" key="2">
    <source>
        <dbReference type="EMBL" id="TRY73932.1"/>
    </source>
</evidence>
<gene>
    <name evidence="2" type="ORF">TCAL_15753</name>
</gene>
<feature type="signal peptide" evidence="1">
    <location>
        <begin position="1"/>
        <end position="20"/>
    </location>
</feature>
<dbReference type="AlphaFoldDB" id="A0A553P8C0"/>
<feature type="chain" id="PRO_5022168833" description="Apple domain-containing protein" evidence="1">
    <location>
        <begin position="21"/>
        <end position="152"/>
    </location>
</feature>
<protein>
    <recommendedName>
        <fullName evidence="4">Apple domain-containing protein</fullName>
    </recommendedName>
</protein>
<evidence type="ECO:0008006" key="4">
    <source>
        <dbReference type="Google" id="ProtNLM"/>
    </source>
</evidence>
<keyword evidence="3" id="KW-1185">Reference proteome</keyword>
<dbReference type="Proteomes" id="UP000318571">
    <property type="component" value="Chromosome 3"/>
</dbReference>
<accession>A0A553P8C0</accession>
<comment type="caution">
    <text evidence="2">The sequence shown here is derived from an EMBL/GenBank/DDBJ whole genome shotgun (WGS) entry which is preliminary data.</text>
</comment>
<organism evidence="2 3">
    <name type="scientific">Tigriopus californicus</name>
    <name type="common">Marine copepod</name>
    <dbReference type="NCBI Taxonomy" id="6832"/>
    <lineage>
        <taxon>Eukaryota</taxon>
        <taxon>Metazoa</taxon>
        <taxon>Ecdysozoa</taxon>
        <taxon>Arthropoda</taxon>
        <taxon>Crustacea</taxon>
        <taxon>Multicrustacea</taxon>
        <taxon>Hexanauplia</taxon>
        <taxon>Copepoda</taxon>
        <taxon>Harpacticoida</taxon>
        <taxon>Harpacticidae</taxon>
        <taxon>Tigriopus</taxon>
    </lineage>
</organism>